<keyword evidence="1" id="KW-0472">Membrane</keyword>
<organism evidence="2 3">
    <name type="scientific">Homarus americanus</name>
    <name type="common">American lobster</name>
    <dbReference type="NCBI Taxonomy" id="6706"/>
    <lineage>
        <taxon>Eukaryota</taxon>
        <taxon>Metazoa</taxon>
        <taxon>Ecdysozoa</taxon>
        <taxon>Arthropoda</taxon>
        <taxon>Crustacea</taxon>
        <taxon>Multicrustacea</taxon>
        <taxon>Malacostraca</taxon>
        <taxon>Eumalacostraca</taxon>
        <taxon>Eucarida</taxon>
        <taxon>Decapoda</taxon>
        <taxon>Pleocyemata</taxon>
        <taxon>Astacidea</taxon>
        <taxon>Nephropoidea</taxon>
        <taxon>Nephropidae</taxon>
        <taxon>Homarus</taxon>
    </lineage>
</organism>
<dbReference type="EMBL" id="JAHLQT010015862">
    <property type="protein sequence ID" value="KAG7169574.1"/>
    <property type="molecule type" value="Genomic_DNA"/>
</dbReference>
<comment type="caution">
    <text evidence="2">The sequence shown here is derived from an EMBL/GenBank/DDBJ whole genome shotgun (WGS) entry which is preliminary data.</text>
</comment>
<evidence type="ECO:0000256" key="1">
    <source>
        <dbReference type="SAM" id="Phobius"/>
    </source>
</evidence>
<keyword evidence="1" id="KW-0812">Transmembrane</keyword>
<evidence type="ECO:0000313" key="2">
    <source>
        <dbReference type="EMBL" id="KAG7169574.1"/>
    </source>
</evidence>
<feature type="transmembrane region" description="Helical" evidence="1">
    <location>
        <begin position="322"/>
        <end position="339"/>
    </location>
</feature>
<keyword evidence="3" id="KW-1185">Reference proteome</keyword>
<gene>
    <name evidence="2" type="primary">Ir25a-L4</name>
    <name evidence="2" type="ORF">Hamer_G028942</name>
</gene>
<dbReference type="Gene3D" id="1.10.287.70">
    <property type="match status" value="1"/>
</dbReference>
<accession>A0A8J5K8Y0</accession>
<name>A0A8J5K8Y0_HOMAM</name>
<proteinExistence type="predicted"/>
<protein>
    <submittedName>
        <fullName evidence="2">Ionotropic receptor 25a-like 4</fullName>
    </submittedName>
</protein>
<evidence type="ECO:0000313" key="3">
    <source>
        <dbReference type="Proteomes" id="UP000747542"/>
    </source>
</evidence>
<reference evidence="2" key="1">
    <citation type="journal article" date="2021" name="Sci. Adv.">
        <title>The American lobster genome reveals insights on longevity, neural, and immune adaptations.</title>
        <authorList>
            <person name="Polinski J.M."/>
            <person name="Zimin A.V."/>
            <person name="Clark K.F."/>
            <person name="Kohn A.B."/>
            <person name="Sadowski N."/>
            <person name="Timp W."/>
            <person name="Ptitsyn A."/>
            <person name="Khanna P."/>
            <person name="Romanova D.Y."/>
            <person name="Williams P."/>
            <person name="Greenwood S.J."/>
            <person name="Moroz L.L."/>
            <person name="Walt D.R."/>
            <person name="Bodnar A.G."/>
        </authorList>
    </citation>
    <scope>NUCLEOTIDE SEQUENCE</scope>
    <source>
        <strain evidence="2">GMGI-L3</strain>
    </source>
</reference>
<dbReference type="AlphaFoldDB" id="A0A8J5K8Y0"/>
<keyword evidence="1" id="KW-1133">Transmembrane helix</keyword>
<keyword evidence="2" id="KW-0675">Receptor</keyword>
<dbReference type="Proteomes" id="UP000747542">
    <property type="component" value="Unassembled WGS sequence"/>
</dbReference>
<sequence>MYVADIVNYFAVGSRDTISQILDAATANICVRSEVRLVQTVAENRHAPTRLRAYQPLRSTLWHFKYFMRRHLRRGVRRMAVRTSVPEVWFSRTIPVRDDFDLRSALQSVSMTNTWAVLAGGNGMSYPDVPLTMDKFKILTRTAGTQDLGEWSLGCPVHLCSSGQTLVISRYEIAPDGKFGTMDDNHEWNGMIKQLIEKVGTLNTPRELRLLYIFDQFPTATRTTRERYKDDDEKRVQPEGVSMVCVTSLRLVGAEGRFGEGEMNSRRWSETAREEEQEMEEEEEEIMGRGDGRSIIVSMLMSGYVFIGGGEAPRLSRLMATTWWLFGFIIIASYTVTWLPS</sequence>